<organism evidence="1 2">
    <name type="scientific">Maritimibacter alkaliphilus HTCC2654</name>
    <dbReference type="NCBI Taxonomy" id="314271"/>
    <lineage>
        <taxon>Bacteria</taxon>
        <taxon>Pseudomonadati</taxon>
        <taxon>Pseudomonadota</taxon>
        <taxon>Alphaproteobacteria</taxon>
        <taxon>Rhodobacterales</taxon>
        <taxon>Roseobacteraceae</taxon>
        <taxon>Maritimibacter</taxon>
    </lineage>
</organism>
<dbReference type="HOGENOM" id="CLU_035905_1_0_5"/>
<dbReference type="RefSeq" id="WP_008329301.1">
    <property type="nucleotide sequence ID" value="NZ_CH902578.1"/>
</dbReference>
<dbReference type="EMBL" id="AAMT01000020">
    <property type="protein sequence ID" value="EAQ11031.1"/>
    <property type="molecule type" value="Genomic_DNA"/>
</dbReference>
<accession>A3VKY1</accession>
<dbReference type="STRING" id="314271.RB2654_05085"/>
<keyword evidence="2" id="KW-1185">Reference proteome</keyword>
<reference evidence="1 2" key="1">
    <citation type="journal article" date="2010" name="J. Bacteriol.">
        <title>Genome sequences of Pelagibaca bermudensis HTCC2601T and Maritimibacter alkaliphilus HTCC2654T, the type strains of two marine Roseobacter genera.</title>
        <authorList>
            <person name="Thrash J.C."/>
            <person name="Cho J.C."/>
            <person name="Ferriera S."/>
            <person name="Johnson J."/>
            <person name="Vergin K.L."/>
            <person name="Giovannoni S.J."/>
        </authorList>
    </citation>
    <scope>NUCLEOTIDE SEQUENCE [LARGE SCALE GENOMIC DNA]</scope>
    <source>
        <strain evidence="1 2">HTCC2654</strain>
    </source>
</reference>
<proteinExistence type="predicted"/>
<dbReference type="GO" id="GO:0016740">
    <property type="term" value="F:transferase activity"/>
    <property type="evidence" value="ECO:0007669"/>
    <property type="project" value="UniProtKB-KW"/>
</dbReference>
<dbReference type="InterPro" id="IPR029044">
    <property type="entry name" value="Nucleotide-diphossugar_trans"/>
</dbReference>
<name>A3VKY1_9RHOB</name>
<dbReference type="Pfam" id="PF13704">
    <property type="entry name" value="Glyco_tranf_2_4"/>
    <property type="match status" value="1"/>
</dbReference>
<dbReference type="AlphaFoldDB" id="A3VKY1"/>
<sequence length="349" mass="39375">MRFTAVLTVRNEAAFLIEWVAHHLGIGFTDLVVLSNDCEDGTDTMLDRLAEVAPVHHVRNDGPHEGGIQFAALKLADKHPAVTGADWLCALDVDEFVNIHTGDHRLAALLAALPDADAITLTWRLFGNGGVVRFEDLPVTAQFTRAAPEIMYWPWRASMFKTLYRNDGAYAKLGVHRPRAPGPKADDARWFDGEGRDLGPRFRKGPIFSPYGRPNYGLVQLNHYPLGAMESYILKRDRGRAVHEGDALGLDYWTERNWVSEDDTSIRQSDALRDPWLDRLMGDARLAEFHAEAVLWRRQRFDALMLEEPNRALMGRLMMSPPARPLSMEAARFLITYGQRDAQRTTNTA</sequence>
<keyword evidence="1" id="KW-0808">Transferase</keyword>
<dbReference type="eggNOG" id="COG0463">
    <property type="taxonomic scope" value="Bacteria"/>
</dbReference>
<evidence type="ECO:0000313" key="2">
    <source>
        <dbReference type="Proteomes" id="UP000002931"/>
    </source>
</evidence>
<dbReference type="OrthoDB" id="4964299at2"/>
<dbReference type="SUPFAM" id="SSF53448">
    <property type="entry name" value="Nucleotide-diphospho-sugar transferases"/>
    <property type="match status" value="1"/>
</dbReference>
<comment type="caution">
    <text evidence="1">The sequence shown here is derived from an EMBL/GenBank/DDBJ whole genome shotgun (WGS) entry which is preliminary data.</text>
</comment>
<dbReference type="Proteomes" id="UP000002931">
    <property type="component" value="Unassembled WGS sequence"/>
</dbReference>
<evidence type="ECO:0000313" key="1">
    <source>
        <dbReference type="EMBL" id="EAQ11031.1"/>
    </source>
</evidence>
<protein>
    <submittedName>
        <fullName evidence="1">Glycosyl transferase, group 2 family protein</fullName>
    </submittedName>
</protein>
<gene>
    <name evidence="1" type="ORF">RB2654_05085</name>
</gene>